<gene>
    <name evidence="2" type="ORF">AAL_06400</name>
</gene>
<feature type="region of interest" description="Disordered" evidence="1">
    <location>
        <begin position="185"/>
        <end position="283"/>
    </location>
</feature>
<sequence>MPTYLCHGFRWYRRNIRIFVILNDLDECAPDWIVDRTTASFILSQFAESFDFVPRLDDEQQQRRPGEEQQPHEREEEGELEEETGDSDTSTPTQEKRPPLCYDDELSMQPSKVPPDRDHVLAHDWSPVKLLEEHDEQETEHATRPFAYVADHVVRVDLGADVAAEMAKYDESRKKRESTWFEKLREQVQPEEQSRWYVVVCQDPDREPIESDSDTDAESTETDEEPAPHHPNYISTAHERPVSVERKGLPPLPLLRDKGKDSASQPPSFLDQDPYAAEQSLPAPRLKKKLSIRRLFSKKEA</sequence>
<dbReference type="AlphaFoldDB" id="A0A166NT02"/>
<evidence type="ECO:0008006" key="4">
    <source>
        <dbReference type="Google" id="ProtNLM"/>
    </source>
</evidence>
<feature type="compositionally biased region" description="Basic and acidic residues" evidence="1">
    <location>
        <begin position="54"/>
        <end position="75"/>
    </location>
</feature>
<reference evidence="2 3" key="1">
    <citation type="journal article" date="2016" name="Genome Biol. Evol.">
        <title>Divergent and convergent evolution of fungal pathogenicity.</title>
        <authorList>
            <person name="Shang Y."/>
            <person name="Xiao G."/>
            <person name="Zheng P."/>
            <person name="Cen K."/>
            <person name="Zhan S."/>
            <person name="Wang C."/>
        </authorList>
    </citation>
    <scope>NUCLEOTIDE SEQUENCE [LARGE SCALE GENOMIC DNA]</scope>
    <source>
        <strain evidence="2 3">RCEF 2490</strain>
    </source>
</reference>
<evidence type="ECO:0000313" key="3">
    <source>
        <dbReference type="Proteomes" id="UP000078544"/>
    </source>
</evidence>
<evidence type="ECO:0000256" key="1">
    <source>
        <dbReference type="SAM" id="MobiDB-lite"/>
    </source>
</evidence>
<keyword evidence="3" id="KW-1185">Reference proteome</keyword>
<dbReference type="OrthoDB" id="371463at2759"/>
<feature type="compositionally biased region" description="Basic and acidic residues" evidence="1">
    <location>
        <begin position="185"/>
        <end position="194"/>
    </location>
</feature>
<dbReference type="EMBL" id="AZGY01000016">
    <property type="protein sequence ID" value="KZZ92190.1"/>
    <property type="molecule type" value="Genomic_DNA"/>
</dbReference>
<proteinExistence type="predicted"/>
<feature type="compositionally biased region" description="Acidic residues" evidence="1">
    <location>
        <begin position="76"/>
        <end position="86"/>
    </location>
</feature>
<feature type="region of interest" description="Disordered" evidence="1">
    <location>
        <begin position="54"/>
        <end position="119"/>
    </location>
</feature>
<feature type="compositionally biased region" description="Basic and acidic residues" evidence="1">
    <location>
        <begin position="237"/>
        <end position="248"/>
    </location>
</feature>
<accession>A0A166NT02</accession>
<comment type="caution">
    <text evidence="2">The sequence shown here is derived from an EMBL/GenBank/DDBJ whole genome shotgun (WGS) entry which is preliminary data.</text>
</comment>
<protein>
    <recommendedName>
        <fullName evidence="4">Developmental regulator</fullName>
    </recommendedName>
</protein>
<feature type="compositionally biased region" description="Acidic residues" evidence="1">
    <location>
        <begin position="210"/>
        <end position="225"/>
    </location>
</feature>
<organism evidence="2 3">
    <name type="scientific">Moelleriella libera RCEF 2490</name>
    <dbReference type="NCBI Taxonomy" id="1081109"/>
    <lineage>
        <taxon>Eukaryota</taxon>
        <taxon>Fungi</taxon>
        <taxon>Dikarya</taxon>
        <taxon>Ascomycota</taxon>
        <taxon>Pezizomycotina</taxon>
        <taxon>Sordariomycetes</taxon>
        <taxon>Hypocreomycetidae</taxon>
        <taxon>Hypocreales</taxon>
        <taxon>Clavicipitaceae</taxon>
        <taxon>Moelleriella</taxon>
    </lineage>
</organism>
<name>A0A166NT02_9HYPO</name>
<dbReference type="STRING" id="1081109.A0A166NT02"/>
<evidence type="ECO:0000313" key="2">
    <source>
        <dbReference type="EMBL" id="KZZ92190.1"/>
    </source>
</evidence>
<dbReference type="Proteomes" id="UP000078544">
    <property type="component" value="Unassembled WGS sequence"/>
</dbReference>